<dbReference type="EMBL" id="FLQY01000062">
    <property type="protein sequence ID" value="SBT05444.1"/>
    <property type="molecule type" value="Genomic_DNA"/>
</dbReference>
<gene>
    <name evidence="4" type="ORF">PROAA_1540014</name>
</gene>
<dbReference type="PANTHER" id="PTHR38731:SF3">
    <property type="entry name" value="BLL6125 PROTEIN"/>
    <property type="match status" value="1"/>
</dbReference>
<evidence type="ECO:0000313" key="5">
    <source>
        <dbReference type="Proteomes" id="UP000199600"/>
    </source>
</evidence>
<dbReference type="RefSeq" id="WP_186410164.1">
    <property type="nucleotide sequence ID" value="NZ_FLQY01000062.1"/>
</dbReference>
<dbReference type="InterPro" id="IPR046535">
    <property type="entry name" value="DUF6600"/>
</dbReference>
<feature type="domain" description="FecR protein" evidence="3">
    <location>
        <begin position="73"/>
        <end position="163"/>
    </location>
</feature>
<reference evidence="4 5" key="1">
    <citation type="submission" date="2016-06" db="EMBL/GenBank/DDBJ databases">
        <authorList>
            <person name="Kjaerup R.B."/>
            <person name="Dalgaard T.S."/>
            <person name="Juul-Madsen H.R."/>
        </authorList>
    </citation>
    <scope>NUCLEOTIDE SEQUENCE [LARGE SCALE GENOMIC DNA]</scope>
    <source>
        <strain evidence="4">2</strain>
    </source>
</reference>
<proteinExistence type="predicted"/>
<dbReference type="AlphaFoldDB" id="A0A1A8XJT5"/>
<feature type="compositionally biased region" description="Basic and acidic residues" evidence="1">
    <location>
        <begin position="529"/>
        <end position="553"/>
    </location>
</feature>
<dbReference type="InterPro" id="IPR006860">
    <property type="entry name" value="FecR"/>
</dbReference>
<protein>
    <recommendedName>
        <fullName evidence="3">FecR protein domain-containing protein</fullName>
    </recommendedName>
</protein>
<feature type="chain" id="PRO_5008381491" description="FecR protein domain-containing protein" evidence="2">
    <location>
        <begin position="31"/>
        <end position="737"/>
    </location>
</feature>
<sequence>MLNSLLSPHHWYKLVAALACALLFTTPALADPPGRIGRIAWLSGSGSGAVSLYNPETGESYSAPLNHPLTSGDVLTTGPGSQAEIQIGSMTVRLDSDTTLDFSRIDDEQVRLYLSGGRAIAKLPSRDVAREFELNTPNGRFNANDAGIYRFDADANSSSATAYYGSLHFESKDSSLEIGAGQSAQFWQTGQGGDQTRYRLSTAINDDFTQWSAARDRRPASTAYTRYVSPEMTGAEDLDAYGSWSQNTEYGAIWYPRAVAPDWAPYRNGHWAWVAPWGWSWVAYEPWGFAPFHYGRWVHHRGAWGWVPGVRVARPAYSPAMVAWIGSPGIGISIAIGTRPTVGWFPLAPREVYVPAYRSSPKYVRHINVTHVTHINNVTEIVNRPQHVVQKTRYAHRESSRAVTFVPADVVTHRRPVQSAALSPRDHHALRNQPLQAAAPIATPPPPQIESRSRHEPRDRSGPSVARQERERQTPVVANPTAPEMRDSQPRARSSARPSSEAVPLRSDRGSPDNVRPTPESRLGSSEPRTQERAARREEPAMRQPQHDPRIEAAARVAPQENVRTVPENARTETQSRPGSFEPRTPERPDRREETAMRQPQRESRIEAAPRVAPQENARAVPENTRTAPWSRTEPFESRAQERPNRREEPAMRSPQREARSEVSQQQVRQAPPVRPETPMPVVREPRHEVPRNAGGQASRSAEARAATNTQHQPESQRPGQNGREKQRHQRDDAEKR</sequence>
<accession>A0A1A8XJT5</accession>
<feature type="compositionally biased region" description="Basic and acidic residues" evidence="1">
    <location>
        <begin position="451"/>
        <end position="473"/>
    </location>
</feature>
<keyword evidence="2" id="KW-0732">Signal</keyword>
<dbReference type="PANTHER" id="PTHR38731">
    <property type="entry name" value="LIPL45-RELATED LIPOPROTEIN-RELATED"/>
    <property type="match status" value="1"/>
</dbReference>
<feature type="signal peptide" evidence="2">
    <location>
        <begin position="1"/>
        <end position="30"/>
    </location>
</feature>
<feature type="compositionally biased region" description="Basic and acidic residues" evidence="1">
    <location>
        <begin position="584"/>
        <end position="608"/>
    </location>
</feature>
<feature type="compositionally biased region" description="Polar residues" evidence="1">
    <location>
        <begin position="707"/>
        <end position="720"/>
    </location>
</feature>
<organism evidence="4 5">
    <name type="scientific">Candidatus Propionivibrio aalborgensis</name>
    <dbReference type="NCBI Taxonomy" id="1860101"/>
    <lineage>
        <taxon>Bacteria</taxon>
        <taxon>Pseudomonadati</taxon>
        <taxon>Pseudomonadota</taxon>
        <taxon>Betaproteobacteria</taxon>
        <taxon>Rhodocyclales</taxon>
        <taxon>Rhodocyclaceae</taxon>
        <taxon>Propionivibrio</taxon>
    </lineage>
</organism>
<name>A0A1A8XJT5_9RHOO</name>
<dbReference type="Pfam" id="PF20245">
    <property type="entry name" value="DUF6600"/>
    <property type="match status" value="1"/>
</dbReference>
<dbReference type="Proteomes" id="UP000199600">
    <property type="component" value="Unassembled WGS sequence"/>
</dbReference>
<feature type="region of interest" description="Disordered" evidence="1">
    <location>
        <begin position="435"/>
        <end position="737"/>
    </location>
</feature>
<keyword evidence="5" id="KW-1185">Reference proteome</keyword>
<feature type="compositionally biased region" description="Basic and acidic residues" evidence="1">
    <location>
        <begin position="634"/>
        <end position="661"/>
    </location>
</feature>
<evidence type="ECO:0000256" key="2">
    <source>
        <dbReference type="SAM" id="SignalP"/>
    </source>
</evidence>
<evidence type="ECO:0000256" key="1">
    <source>
        <dbReference type="SAM" id="MobiDB-lite"/>
    </source>
</evidence>
<evidence type="ECO:0000313" key="4">
    <source>
        <dbReference type="EMBL" id="SBT05444.1"/>
    </source>
</evidence>
<feature type="compositionally biased region" description="Low complexity" evidence="1">
    <location>
        <begin position="491"/>
        <end position="504"/>
    </location>
</feature>
<evidence type="ECO:0000259" key="3">
    <source>
        <dbReference type="Pfam" id="PF04773"/>
    </source>
</evidence>
<dbReference type="Pfam" id="PF04773">
    <property type="entry name" value="FecR"/>
    <property type="match status" value="1"/>
</dbReference>